<reference evidence="1 2" key="1">
    <citation type="submission" date="2011-11" db="EMBL/GenBank/DDBJ databases">
        <title>The Noncontiguous Finished genome of Desulfosporosinus youngiae DSM 17734.</title>
        <authorList>
            <consortium name="US DOE Joint Genome Institute (JGI-PGF)"/>
            <person name="Lucas S."/>
            <person name="Han J."/>
            <person name="Lapidus A."/>
            <person name="Cheng J.-F."/>
            <person name="Goodwin L."/>
            <person name="Pitluck S."/>
            <person name="Peters L."/>
            <person name="Ovchinnikova G."/>
            <person name="Lu M."/>
            <person name="Land M.L."/>
            <person name="Hauser L."/>
            <person name="Pester M."/>
            <person name="Spring S."/>
            <person name="Ollivier B."/>
            <person name="Rattei T."/>
            <person name="Klenk H.-P."/>
            <person name="Wagner M."/>
            <person name="Loy A."/>
            <person name="Woyke T.J."/>
        </authorList>
    </citation>
    <scope>NUCLEOTIDE SEQUENCE [LARGE SCALE GENOMIC DNA]</scope>
    <source>
        <strain evidence="1 2">DSM 17734</strain>
    </source>
</reference>
<dbReference type="OrthoDB" id="1723695at2"/>
<dbReference type="RefSeq" id="WP_007780165.1">
    <property type="nucleotide sequence ID" value="NZ_CM001441.1"/>
</dbReference>
<protein>
    <submittedName>
        <fullName evidence="1">Uncharacterized protein</fullName>
    </submittedName>
</protein>
<keyword evidence="2" id="KW-1185">Reference proteome</keyword>
<evidence type="ECO:0000313" key="2">
    <source>
        <dbReference type="Proteomes" id="UP000005104"/>
    </source>
</evidence>
<dbReference type="AlphaFoldDB" id="H5XT54"/>
<sequence length="154" mass="18325">MKIRIGNELLTEHIRVRIRLDFRGESKNGRFFFGGKSKELMAETMREQQVALLRNVPLQGVIIEDVDLSLDVYTVNEENGRRNREVAYAPIILTLRIENIDDLLPLLIKPEFRKIEFLSPENISHHRLDMERLLYRLSQSFQQELKLIEQKYFR</sequence>
<gene>
    <name evidence="1" type="ORF">DesyoDRAFT_0989</name>
</gene>
<proteinExistence type="predicted"/>
<dbReference type="HOGENOM" id="CLU_1701433_0_0_9"/>
<dbReference type="STRING" id="768710.DesyoDRAFT_0989"/>
<dbReference type="Proteomes" id="UP000005104">
    <property type="component" value="Chromosome"/>
</dbReference>
<dbReference type="eggNOG" id="ENOG5032W4C">
    <property type="taxonomic scope" value="Bacteria"/>
</dbReference>
<evidence type="ECO:0000313" key="1">
    <source>
        <dbReference type="EMBL" id="EHQ88161.1"/>
    </source>
</evidence>
<accession>H5XT54</accession>
<name>H5XT54_9FIRM</name>
<organism evidence="1 2">
    <name type="scientific">Desulfosporosinus youngiae DSM 17734</name>
    <dbReference type="NCBI Taxonomy" id="768710"/>
    <lineage>
        <taxon>Bacteria</taxon>
        <taxon>Bacillati</taxon>
        <taxon>Bacillota</taxon>
        <taxon>Clostridia</taxon>
        <taxon>Eubacteriales</taxon>
        <taxon>Desulfitobacteriaceae</taxon>
        <taxon>Desulfosporosinus</taxon>
    </lineage>
</organism>
<dbReference type="EMBL" id="CM001441">
    <property type="protein sequence ID" value="EHQ88161.1"/>
    <property type="molecule type" value="Genomic_DNA"/>
</dbReference>